<evidence type="ECO:0000313" key="1">
    <source>
        <dbReference type="EMBL" id="PKI37487.1"/>
    </source>
</evidence>
<evidence type="ECO:0000313" key="2">
    <source>
        <dbReference type="Proteomes" id="UP000233551"/>
    </source>
</evidence>
<accession>A0A2I0I0J4</accession>
<organism evidence="1 2">
    <name type="scientific">Punica granatum</name>
    <name type="common">Pomegranate</name>
    <dbReference type="NCBI Taxonomy" id="22663"/>
    <lineage>
        <taxon>Eukaryota</taxon>
        <taxon>Viridiplantae</taxon>
        <taxon>Streptophyta</taxon>
        <taxon>Embryophyta</taxon>
        <taxon>Tracheophyta</taxon>
        <taxon>Spermatophyta</taxon>
        <taxon>Magnoliopsida</taxon>
        <taxon>eudicotyledons</taxon>
        <taxon>Gunneridae</taxon>
        <taxon>Pentapetalae</taxon>
        <taxon>rosids</taxon>
        <taxon>malvids</taxon>
        <taxon>Myrtales</taxon>
        <taxon>Lythraceae</taxon>
        <taxon>Punica</taxon>
    </lineage>
</organism>
<sequence>MTIRFWKPEEDEGLCGKDRRWASRQPAYCRRPDALGEVARGTGRRRGVLPGNLARDAPDVVGRLSPCPGFVLPPPL</sequence>
<proteinExistence type="predicted"/>
<dbReference type="AlphaFoldDB" id="A0A2I0I0J4"/>
<gene>
    <name evidence="1" type="ORF">CRG98_042116</name>
</gene>
<name>A0A2I0I0J4_PUNGR</name>
<comment type="caution">
    <text evidence="1">The sequence shown here is derived from an EMBL/GenBank/DDBJ whole genome shotgun (WGS) entry which is preliminary data.</text>
</comment>
<protein>
    <submittedName>
        <fullName evidence="1">Uncharacterized protein</fullName>
    </submittedName>
</protein>
<dbReference type="Proteomes" id="UP000233551">
    <property type="component" value="Unassembled WGS sequence"/>
</dbReference>
<reference evidence="1 2" key="1">
    <citation type="submission" date="2017-11" db="EMBL/GenBank/DDBJ databases">
        <title>De-novo sequencing of pomegranate (Punica granatum L.) genome.</title>
        <authorList>
            <person name="Akparov Z."/>
            <person name="Amiraslanov A."/>
            <person name="Hajiyeva S."/>
            <person name="Abbasov M."/>
            <person name="Kaur K."/>
            <person name="Hamwieh A."/>
            <person name="Solovyev V."/>
            <person name="Salamov A."/>
            <person name="Braich B."/>
            <person name="Kosarev P."/>
            <person name="Mahmoud A."/>
            <person name="Hajiyev E."/>
            <person name="Babayeva S."/>
            <person name="Izzatullayeva V."/>
            <person name="Mammadov A."/>
            <person name="Mammadov A."/>
            <person name="Sharifova S."/>
            <person name="Ojaghi J."/>
            <person name="Eynullazada K."/>
            <person name="Bayramov B."/>
            <person name="Abdulazimova A."/>
            <person name="Shahmuradov I."/>
        </authorList>
    </citation>
    <scope>NUCLEOTIDE SEQUENCE [LARGE SCALE GENOMIC DNA]</scope>
    <source>
        <strain evidence="2">cv. AG2017</strain>
        <tissue evidence="1">Leaf</tissue>
    </source>
</reference>
<keyword evidence="2" id="KW-1185">Reference proteome</keyword>
<dbReference type="EMBL" id="PGOL01004380">
    <property type="protein sequence ID" value="PKI37487.1"/>
    <property type="molecule type" value="Genomic_DNA"/>
</dbReference>